<dbReference type="GO" id="GO:0003677">
    <property type="term" value="F:DNA binding"/>
    <property type="evidence" value="ECO:0007669"/>
    <property type="project" value="InterPro"/>
</dbReference>
<dbReference type="PANTHER" id="PTHR31744">
    <property type="entry name" value="PROTEIN CUP-SHAPED COTYLEDON 2-RELATED"/>
    <property type="match status" value="1"/>
</dbReference>
<reference evidence="4 5" key="1">
    <citation type="submission" date="2020-08" db="EMBL/GenBank/DDBJ databases">
        <title>Plant Genome Project.</title>
        <authorList>
            <person name="Zhang R.-G."/>
        </authorList>
    </citation>
    <scope>NUCLEOTIDE SEQUENCE [LARGE SCALE GENOMIC DNA]</scope>
    <source>
        <tissue evidence="4">Rhizome</tissue>
    </source>
</reference>
<feature type="domain" description="NAC" evidence="3">
    <location>
        <begin position="9"/>
        <end position="160"/>
    </location>
</feature>
<keyword evidence="2" id="KW-0472">Membrane</keyword>
<evidence type="ECO:0000313" key="5">
    <source>
        <dbReference type="Proteomes" id="UP000734854"/>
    </source>
</evidence>
<accession>A0A8J5EXT0</accession>
<dbReference type="InterPro" id="IPR003441">
    <property type="entry name" value="NAC-dom"/>
</dbReference>
<gene>
    <name evidence="4" type="ORF">ZIOFF_065862</name>
</gene>
<keyword evidence="5" id="KW-1185">Reference proteome</keyword>
<dbReference type="PROSITE" id="PS51005">
    <property type="entry name" value="NAC"/>
    <property type="match status" value="1"/>
</dbReference>
<proteinExistence type="predicted"/>
<dbReference type="EMBL" id="JACMSC010000018">
    <property type="protein sequence ID" value="KAG6476617.1"/>
    <property type="molecule type" value="Genomic_DNA"/>
</dbReference>
<protein>
    <recommendedName>
        <fullName evidence="3">NAC domain-containing protein</fullName>
    </recommendedName>
</protein>
<comment type="subcellular location">
    <subcellularLocation>
        <location evidence="1">Nucleus</location>
    </subcellularLocation>
</comment>
<evidence type="ECO:0000256" key="2">
    <source>
        <dbReference type="SAM" id="Phobius"/>
    </source>
</evidence>
<organism evidence="4 5">
    <name type="scientific">Zingiber officinale</name>
    <name type="common">Ginger</name>
    <name type="synonym">Amomum zingiber</name>
    <dbReference type="NCBI Taxonomy" id="94328"/>
    <lineage>
        <taxon>Eukaryota</taxon>
        <taxon>Viridiplantae</taxon>
        <taxon>Streptophyta</taxon>
        <taxon>Embryophyta</taxon>
        <taxon>Tracheophyta</taxon>
        <taxon>Spermatophyta</taxon>
        <taxon>Magnoliopsida</taxon>
        <taxon>Liliopsida</taxon>
        <taxon>Zingiberales</taxon>
        <taxon>Zingiberaceae</taxon>
        <taxon>Zingiber</taxon>
    </lineage>
</organism>
<keyword evidence="2" id="KW-0812">Transmembrane</keyword>
<dbReference type="PANTHER" id="PTHR31744:SF216">
    <property type="entry name" value="NAC TRANSCRIPTION FACTOR"/>
    <property type="match status" value="1"/>
</dbReference>
<sequence length="605" mass="67452">MAAFSVDSLPLGFRFRPTDVELVNHYLKGKIRGRIKSEVEVIPVIDVCKCDPWDLPAKALIKSSDEWFFFSPKDRKYPNSSRSNRTSLSGYWKATGKDRTIKARARDTAIIGTKKTLVFYQGRAPKGVRTNWIMHEYRTTEPELDSGKQGGFVLYRLFKKMEEKTGEKTPVSEVDDCLERNIDDTHSSALSSSSTMLSPDGMLNGEVATGEPVTSLDQKALLCDWQENIQHLPLPSDEQLSGVGELFSDKNNFTINNLPIQEEIHFTGAVASPASGVEFSLDNLAQFDFREFEHEFYDSVEKFVAESKPCQNLEDDYVTEFLDGILCDPEERSPDGSNDCSTLFPCYSYSPSEAFLFRDNTTGIGGDDNTDVIEVFGQQCRPPICSSTIWQNSGYTAPLRQGTSQFPLFPNHNFGHNVSFMGTAASMHQESINVENLDNAKIHVRTQRNLFESHSLSEEKVLSTSQIRLQKSVHNASVPKTDHISTIKNDIVHSGVNEVPEILEHHEENTESSLDSSINAKKELSHGNAISTVKTSSPLEFGDAEKSDGLRSRRAHNDEIEKKTSDQSLDALAISSGSYSVIRIILILSALLFLLCLGLSWCLSC</sequence>
<evidence type="ECO:0000256" key="1">
    <source>
        <dbReference type="ARBA" id="ARBA00004123"/>
    </source>
</evidence>
<dbReference type="Pfam" id="PF02365">
    <property type="entry name" value="NAM"/>
    <property type="match status" value="1"/>
</dbReference>
<keyword evidence="2" id="KW-1133">Transmembrane helix</keyword>
<name>A0A8J5EXT0_ZINOF</name>
<dbReference type="Proteomes" id="UP000734854">
    <property type="component" value="Unassembled WGS sequence"/>
</dbReference>
<dbReference type="OrthoDB" id="768330at2759"/>
<evidence type="ECO:0000259" key="3">
    <source>
        <dbReference type="PROSITE" id="PS51005"/>
    </source>
</evidence>
<feature type="transmembrane region" description="Helical" evidence="2">
    <location>
        <begin position="581"/>
        <end position="603"/>
    </location>
</feature>
<dbReference type="GO" id="GO:0005634">
    <property type="term" value="C:nucleus"/>
    <property type="evidence" value="ECO:0007669"/>
    <property type="project" value="UniProtKB-SubCell"/>
</dbReference>
<dbReference type="GO" id="GO:0006355">
    <property type="term" value="P:regulation of DNA-templated transcription"/>
    <property type="evidence" value="ECO:0007669"/>
    <property type="project" value="InterPro"/>
</dbReference>
<evidence type="ECO:0000313" key="4">
    <source>
        <dbReference type="EMBL" id="KAG6476617.1"/>
    </source>
</evidence>
<comment type="caution">
    <text evidence="4">The sequence shown here is derived from an EMBL/GenBank/DDBJ whole genome shotgun (WGS) entry which is preliminary data.</text>
</comment>
<dbReference type="AlphaFoldDB" id="A0A8J5EXT0"/>